<feature type="domain" description="GH18" evidence="4">
    <location>
        <begin position="121"/>
        <end position="441"/>
    </location>
</feature>
<keyword evidence="2" id="KW-0326">Glycosidase</keyword>
<evidence type="ECO:0000259" key="3">
    <source>
        <dbReference type="PROSITE" id="PS51782"/>
    </source>
</evidence>
<dbReference type="GO" id="GO:0005975">
    <property type="term" value="P:carbohydrate metabolic process"/>
    <property type="evidence" value="ECO:0007669"/>
    <property type="project" value="InterPro"/>
</dbReference>
<dbReference type="Pfam" id="PF01476">
    <property type="entry name" value="LysM"/>
    <property type="match status" value="2"/>
</dbReference>
<evidence type="ECO:0000313" key="6">
    <source>
        <dbReference type="Proteomes" id="UP000199334"/>
    </source>
</evidence>
<dbReference type="AlphaFoldDB" id="A0A1H0CM79"/>
<feature type="domain" description="LysM" evidence="3">
    <location>
        <begin position="27"/>
        <end position="71"/>
    </location>
</feature>
<evidence type="ECO:0000259" key="4">
    <source>
        <dbReference type="PROSITE" id="PS51910"/>
    </source>
</evidence>
<dbReference type="Pfam" id="PF00704">
    <property type="entry name" value="Glyco_hydro_18"/>
    <property type="match status" value="1"/>
</dbReference>
<dbReference type="CDD" id="cd02874">
    <property type="entry name" value="GH18_CFLE_spore_hydrolase"/>
    <property type="match status" value="1"/>
</dbReference>
<dbReference type="SUPFAM" id="SSF54106">
    <property type="entry name" value="LysM domain"/>
    <property type="match status" value="2"/>
</dbReference>
<dbReference type="PROSITE" id="PS51782">
    <property type="entry name" value="LYSM"/>
    <property type="match status" value="2"/>
</dbReference>
<dbReference type="InterPro" id="IPR036779">
    <property type="entry name" value="LysM_dom_sf"/>
</dbReference>
<dbReference type="PANTHER" id="PTHR46066">
    <property type="entry name" value="CHITINASE DOMAIN-CONTAINING PROTEIN 1 FAMILY MEMBER"/>
    <property type="match status" value="1"/>
</dbReference>
<dbReference type="InterPro" id="IPR011583">
    <property type="entry name" value="Chitinase_II/V-like_cat"/>
</dbReference>
<proteinExistence type="predicted"/>
<dbReference type="GO" id="GO:0070492">
    <property type="term" value="F:oligosaccharide binding"/>
    <property type="evidence" value="ECO:0007669"/>
    <property type="project" value="TreeGrafter"/>
</dbReference>
<organism evidence="5 6">
    <name type="scientific">Tenuibacillus multivorans</name>
    <dbReference type="NCBI Taxonomy" id="237069"/>
    <lineage>
        <taxon>Bacteria</taxon>
        <taxon>Bacillati</taxon>
        <taxon>Bacillota</taxon>
        <taxon>Bacilli</taxon>
        <taxon>Bacillales</taxon>
        <taxon>Bacillaceae</taxon>
        <taxon>Tenuibacillus</taxon>
    </lineage>
</organism>
<dbReference type="InterPro" id="IPR041704">
    <property type="entry name" value="CFLE_GH18"/>
</dbReference>
<keyword evidence="6" id="KW-1185">Reference proteome</keyword>
<dbReference type="GO" id="GO:0012505">
    <property type="term" value="C:endomembrane system"/>
    <property type="evidence" value="ECO:0007669"/>
    <property type="project" value="TreeGrafter"/>
</dbReference>
<dbReference type="EMBL" id="FNIG01000006">
    <property type="protein sequence ID" value="SDN58943.1"/>
    <property type="molecule type" value="Genomic_DNA"/>
</dbReference>
<reference evidence="5 6" key="1">
    <citation type="submission" date="2016-10" db="EMBL/GenBank/DDBJ databases">
        <authorList>
            <person name="de Groot N.N."/>
        </authorList>
    </citation>
    <scope>NUCLEOTIDE SEQUENCE [LARGE SCALE GENOMIC DNA]</scope>
    <source>
        <strain evidence="5 6">CGMCC 1.3442</strain>
    </source>
</reference>
<dbReference type="InterPro" id="IPR029070">
    <property type="entry name" value="Chitinase_insertion_sf"/>
</dbReference>
<evidence type="ECO:0000256" key="1">
    <source>
        <dbReference type="ARBA" id="ARBA00022801"/>
    </source>
</evidence>
<evidence type="ECO:0000313" key="5">
    <source>
        <dbReference type="EMBL" id="SDN58943.1"/>
    </source>
</evidence>
<evidence type="ECO:0000256" key="2">
    <source>
        <dbReference type="ARBA" id="ARBA00023295"/>
    </source>
</evidence>
<dbReference type="Gene3D" id="3.20.20.80">
    <property type="entry name" value="Glycosidases"/>
    <property type="match status" value="1"/>
</dbReference>
<protein>
    <submittedName>
        <fullName evidence="5">Spore germination protein</fullName>
    </submittedName>
</protein>
<dbReference type="SMART" id="SM00257">
    <property type="entry name" value="LysM"/>
    <property type="match status" value="2"/>
</dbReference>
<keyword evidence="1" id="KW-0378">Hydrolase</keyword>
<dbReference type="PROSITE" id="PS51910">
    <property type="entry name" value="GH18_2"/>
    <property type="match status" value="1"/>
</dbReference>
<dbReference type="Gene3D" id="3.10.50.10">
    <property type="match status" value="1"/>
</dbReference>
<dbReference type="STRING" id="237069.SAMN05216498_2592"/>
<dbReference type="Proteomes" id="UP000199334">
    <property type="component" value="Unassembled WGS sequence"/>
</dbReference>
<dbReference type="InterPro" id="IPR001223">
    <property type="entry name" value="Glyco_hydro18_cat"/>
</dbReference>
<accession>A0A1H0CM79</accession>
<dbReference type="GO" id="GO:0016798">
    <property type="term" value="F:hydrolase activity, acting on glycosyl bonds"/>
    <property type="evidence" value="ECO:0007669"/>
    <property type="project" value="UniProtKB-KW"/>
</dbReference>
<sequence length="441" mass="50414">MLKKAIGLIITILLFLQLFAPTLYASVIHIVNPGETLWEISDQYNVNQHEVAKINGISNQNKIVPGQSLILNTDQYVVQKGDTLWEIANRHRVSLSELKNINDIKSDMIHVGQNIQVPKPSKSNIMIGAFAYPSDIIDGKVEHKYTYLSHISAFEYHPKKNGELNELPKMKSFKNILWKKGTVPYATVTNLSPDGFDAKLAHELLTNKKKRTTLIENIYGKLQQYDLEGVVIDFEGLDSKDRDDFNQFIQQLATRIHPVGMQLGVAVPPLQGNRNPSWNAAYDYKTLGQYANYLFLMTYDWHWLGGEPGPIAPIDRVKETLEYGLSVMPKEKIVMGIPLYAYDWPINNGKSEAQAYAQMSAIEKAIEYGSTIHYDEENASPWFRYTDEKGFDHEVWFEDARSILAKYQLVKDLDILGIGGWQIKFSFPQSERIIKEHFNIR</sequence>
<dbReference type="InterPro" id="IPR018392">
    <property type="entry name" value="LysM"/>
</dbReference>
<dbReference type="SMART" id="SM00636">
    <property type="entry name" value="Glyco_18"/>
    <property type="match status" value="1"/>
</dbReference>
<feature type="domain" description="LysM" evidence="3">
    <location>
        <begin position="74"/>
        <end position="117"/>
    </location>
</feature>
<dbReference type="GO" id="GO:0008061">
    <property type="term" value="F:chitin binding"/>
    <property type="evidence" value="ECO:0007669"/>
    <property type="project" value="InterPro"/>
</dbReference>
<dbReference type="CDD" id="cd00118">
    <property type="entry name" value="LysM"/>
    <property type="match status" value="2"/>
</dbReference>
<dbReference type="InterPro" id="IPR017853">
    <property type="entry name" value="GH"/>
</dbReference>
<dbReference type="RefSeq" id="WP_176753039.1">
    <property type="nucleotide sequence ID" value="NZ_BJVZ01000002.1"/>
</dbReference>
<gene>
    <name evidence="5" type="ORF">SAMN05216498_2592</name>
</gene>
<name>A0A1H0CM79_9BACI</name>
<dbReference type="PANTHER" id="PTHR46066:SF2">
    <property type="entry name" value="CHITINASE DOMAIN-CONTAINING PROTEIN 1"/>
    <property type="match status" value="1"/>
</dbReference>
<dbReference type="SUPFAM" id="SSF51445">
    <property type="entry name" value="(Trans)glycosidases"/>
    <property type="match status" value="1"/>
</dbReference>
<dbReference type="Gene3D" id="3.10.350.10">
    <property type="entry name" value="LysM domain"/>
    <property type="match status" value="2"/>
</dbReference>